<dbReference type="AlphaFoldDB" id="A0A415BT14"/>
<dbReference type="Pfam" id="PF13149">
    <property type="entry name" value="Mfa_like_1"/>
    <property type="match status" value="1"/>
</dbReference>
<evidence type="ECO:0000256" key="1">
    <source>
        <dbReference type="SAM" id="SignalP"/>
    </source>
</evidence>
<reference evidence="2 3" key="1">
    <citation type="submission" date="2018-08" db="EMBL/GenBank/DDBJ databases">
        <title>A genome reference for cultivated species of the human gut microbiota.</title>
        <authorList>
            <person name="Zou Y."/>
            <person name="Xue W."/>
            <person name="Luo G."/>
        </authorList>
    </citation>
    <scope>NUCLEOTIDE SEQUENCE [LARGE SCALE GENOMIC DNA]</scope>
    <source>
        <strain evidence="2 3">AM13-21</strain>
    </source>
</reference>
<accession>A0A415BT14</accession>
<dbReference type="RefSeq" id="WP_118290595.1">
    <property type="nucleotide sequence ID" value="NZ_QRLF01000011.1"/>
</dbReference>
<dbReference type="EMBL" id="QRLF01000011">
    <property type="protein sequence ID" value="RHI92147.1"/>
    <property type="molecule type" value="Genomic_DNA"/>
</dbReference>
<proteinExistence type="predicted"/>
<dbReference type="CDD" id="cd13121">
    <property type="entry name" value="BF2867_like_C"/>
    <property type="match status" value="1"/>
</dbReference>
<feature type="chain" id="PRO_5019464840" description="Fimbrillin family protein" evidence="1">
    <location>
        <begin position="24"/>
        <end position="338"/>
    </location>
</feature>
<dbReference type="InterPro" id="IPR025049">
    <property type="entry name" value="Mfa-like_1"/>
</dbReference>
<gene>
    <name evidence="2" type="ORF">DW150_08055</name>
</gene>
<dbReference type="Gene3D" id="2.60.40.2630">
    <property type="match status" value="1"/>
</dbReference>
<dbReference type="CDD" id="cd13120">
    <property type="entry name" value="BF2867_like_N"/>
    <property type="match status" value="1"/>
</dbReference>
<dbReference type="Proteomes" id="UP000285777">
    <property type="component" value="Unassembled WGS sequence"/>
</dbReference>
<organism evidence="2 3">
    <name type="scientific">Phocaeicola vulgatus</name>
    <name type="common">Bacteroides vulgatus</name>
    <dbReference type="NCBI Taxonomy" id="821"/>
    <lineage>
        <taxon>Bacteria</taxon>
        <taxon>Pseudomonadati</taxon>
        <taxon>Bacteroidota</taxon>
        <taxon>Bacteroidia</taxon>
        <taxon>Bacteroidales</taxon>
        <taxon>Bacteroidaceae</taxon>
        <taxon>Phocaeicola</taxon>
    </lineage>
</organism>
<sequence length="338" mass="37780">MNRSRLHSLRNIAVALLACAGFASCSQDELAEKDTSLPAGKYPLELTASIGEAVAAPATRGTVHGQWPYNGNIVLHYARSRQYPDEDNINWGNRFICNIDANGTVNITDGFYDSTPYWENSKETIYIYTGTNPLDFGTGRSSWTVEADQSDEGKLNESDYLVAYEAFAFQKDYTYTLRFRHLTSKITVNLKQSDYLKAQDPDDVKVTLATKNEQWYIEGSFKGQPKEITMVGEGDKSRAQEIIPYKNPNQTDAGIYATYEAVLIPQQITDTGKIIQIKVGDAIYNYTIVCPNEKFSGGENWIYNITVKENELEVSIDYKENIGWGTNGNTGSGEVELP</sequence>
<evidence type="ECO:0000313" key="2">
    <source>
        <dbReference type="EMBL" id="RHI92147.1"/>
    </source>
</evidence>
<comment type="caution">
    <text evidence="2">The sequence shown here is derived from an EMBL/GenBank/DDBJ whole genome shotgun (WGS) entry which is preliminary data.</text>
</comment>
<protein>
    <recommendedName>
        <fullName evidence="4">Fimbrillin family protein</fullName>
    </recommendedName>
</protein>
<dbReference type="PROSITE" id="PS51257">
    <property type="entry name" value="PROKAR_LIPOPROTEIN"/>
    <property type="match status" value="1"/>
</dbReference>
<feature type="signal peptide" evidence="1">
    <location>
        <begin position="1"/>
        <end position="23"/>
    </location>
</feature>
<evidence type="ECO:0000313" key="3">
    <source>
        <dbReference type="Proteomes" id="UP000285777"/>
    </source>
</evidence>
<keyword evidence="1" id="KW-0732">Signal</keyword>
<evidence type="ECO:0008006" key="4">
    <source>
        <dbReference type="Google" id="ProtNLM"/>
    </source>
</evidence>
<name>A0A415BT14_PHOVU</name>